<evidence type="ECO:0000256" key="5">
    <source>
        <dbReference type="ARBA" id="ARBA00023235"/>
    </source>
</evidence>
<keyword evidence="3" id="KW-0732">Signal</keyword>
<dbReference type="Gene3D" id="3.10.50.40">
    <property type="match status" value="1"/>
</dbReference>
<dbReference type="Proteomes" id="UP000484842">
    <property type="component" value="Unassembled WGS sequence"/>
</dbReference>
<keyword evidence="5 6" id="KW-0413">Isomerase</keyword>
<dbReference type="EMBL" id="WBSL01000001">
    <property type="protein sequence ID" value="MPY65214.1"/>
    <property type="molecule type" value="Genomic_DNA"/>
</dbReference>
<dbReference type="SUPFAM" id="SSF109998">
    <property type="entry name" value="Triger factor/SurA peptide-binding domain-like"/>
    <property type="match status" value="2"/>
</dbReference>
<feature type="region of interest" description="Disordered" evidence="7">
    <location>
        <begin position="588"/>
        <end position="657"/>
    </location>
</feature>
<dbReference type="EC" id="5.2.1.8" evidence="2"/>
<evidence type="ECO:0000256" key="7">
    <source>
        <dbReference type="SAM" id="MobiDB-lite"/>
    </source>
</evidence>
<dbReference type="InterPro" id="IPR046357">
    <property type="entry name" value="PPIase_dom_sf"/>
</dbReference>
<feature type="compositionally biased region" description="Low complexity" evidence="7">
    <location>
        <begin position="612"/>
        <end position="637"/>
    </location>
</feature>
<dbReference type="Pfam" id="PF13145">
    <property type="entry name" value="Rotamase_2"/>
    <property type="match status" value="2"/>
</dbReference>
<organism evidence="9 10">
    <name type="scientific">Deinococcus terrestris</name>
    <dbReference type="NCBI Taxonomy" id="2651870"/>
    <lineage>
        <taxon>Bacteria</taxon>
        <taxon>Thermotogati</taxon>
        <taxon>Deinococcota</taxon>
        <taxon>Deinococci</taxon>
        <taxon>Deinococcales</taxon>
        <taxon>Deinococcaceae</taxon>
        <taxon>Deinococcus</taxon>
    </lineage>
</organism>
<accession>A0A7X1TQE5</accession>
<keyword evidence="4 6" id="KW-0697">Rotamase</keyword>
<evidence type="ECO:0000256" key="3">
    <source>
        <dbReference type="ARBA" id="ARBA00022729"/>
    </source>
</evidence>
<keyword evidence="10" id="KW-1185">Reference proteome</keyword>
<dbReference type="Gene3D" id="1.10.4030.10">
    <property type="entry name" value="Porin chaperone SurA, peptide-binding domain"/>
    <property type="match status" value="1"/>
</dbReference>
<dbReference type="PANTHER" id="PTHR47245:SF1">
    <property type="entry name" value="FOLDASE PROTEIN PRSA"/>
    <property type="match status" value="1"/>
</dbReference>
<comment type="caution">
    <text evidence="9">The sequence shown here is derived from an EMBL/GenBank/DDBJ whole genome shotgun (WGS) entry which is preliminary data.</text>
</comment>
<evidence type="ECO:0000256" key="4">
    <source>
        <dbReference type="ARBA" id="ARBA00023110"/>
    </source>
</evidence>
<name>A0A7X1TQE5_9DEIO</name>
<evidence type="ECO:0000256" key="1">
    <source>
        <dbReference type="ARBA" id="ARBA00000971"/>
    </source>
</evidence>
<comment type="catalytic activity">
    <reaction evidence="1">
        <text>[protein]-peptidylproline (omega=180) = [protein]-peptidylproline (omega=0)</text>
        <dbReference type="Rhea" id="RHEA:16237"/>
        <dbReference type="Rhea" id="RHEA-COMP:10747"/>
        <dbReference type="Rhea" id="RHEA-COMP:10748"/>
        <dbReference type="ChEBI" id="CHEBI:83833"/>
        <dbReference type="ChEBI" id="CHEBI:83834"/>
        <dbReference type="EC" id="5.2.1.8"/>
    </reaction>
</comment>
<dbReference type="Pfam" id="PF13624">
    <property type="entry name" value="SurA_N_3"/>
    <property type="match status" value="1"/>
</dbReference>
<dbReference type="SUPFAM" id="SSF54534">
    <property type="entry name" value="FKBP-like"/>
    <property type="match status" value="1"/>
</dbReference>
<dbReference type="InterPro" id="IPR000297">
    <property type="entry name" value="PPIase_PpiC"/>
</dbReference>
<dbReference type="AlphaFoldDB" id="A0A7X1TQE5"/>
<evidence type="ECO:0000259" key="8">
    <source>
        <dbReference type="PROSITE" id="PS50198"/>
    </source>
</evidence>
<proteinExistence type="predicted"/>
<evidence type="ECO:0000313" key="10">
    <source>
        <dbReference type="Proteomes" id="UP000484842"/>
    </source>
</evidence>
<dbReference type="InterPro" id="IPR027304">
    <property type="entry name" value="Trigger_fact/SurA_dom_sf"/>
</dbReference>
<evidence type="ECO:0000256" key="6">
    <source>
        <dbReference type="PROSITE-ProRule" id="PRU00278"/>
    </source>
</evidence>
<dbReference type="PROSITE" id="PS50198">
    <property type="entry name" value="PPIC_PPIASE_2"/>
    <property type="match status" value="1"/>
</dbReference>
<dbReference type="RefSeq" id="WP_322618387.1">
    <property type="nucleotide sequence ID" value="NZ_WBSL01000001.1"/>
</dbReference>
<feature type="domain" description="PpiC" evidence="8">
    <location>
        <begin position="182"/>
        <end position="278"/>
    </location>
</feature>
<dbReference type="GO" id="GO:0003755">
    <property type="term" value="F:peptidyl-prolyl cis-trans isomerase activity"/>
    <property type="evidence" value="ECO:0007669"/>
    <property type="project" value="UniProtKB-KW"/>
</dbReference>
<protein>
    <recommendedName>
        <fullName evidence="2">peptidylprolyl isomerase</fullName>
        <ecNumber evidence="2">5.2.1.8</ecNumber>
    </recommendedName>
</protein>
<reference evidence="9 10" key="1">
    <citation type="submission" date="2019-10" db="EMBL/GenBank/DDBJ databases">
        <title>Deinococcus sp. isolated from soil.</title>
        <authorList>
            <person name="Li Y."/>
            <person name="Wang J."/>
        </authorList>
    </citation>
    <scope>NUCLEOTIDE SEQUENCE [LARGE SCALE GENOMIC DNA]</scope>
    <source>
        <strain evidence="9 10">SDU3-2</strain>
    </source>
</reference>
<gene>
    <name evidence="9" type="ORF">F8S09_00700</name>
</gene>
<dbReference type="PANTHER" id="PTHR47245">
    <property type="entry name" value="PEPTIDYLPROLYL ISOMERASE"/>
    <property type="match status" value="1"/>
</dbReference>
<sequence length="657" mass="68860">MKNKKALNVLLGVLALLLVVGMAYQFTPNVGSLFGGGDKGTPAMTVNGETVTVQDLEALRQSNPVLSSAQGGTLADDFKTYVVAQQARQVALRQAAQDIDVSRADVNAEVDKIRESNGLTDNKAWTDALQGLGLTDATFREQVRDQLAVNRKVEEIKAAAPAPSDAEVRLHYDLNPESYQTDARIVGRQIVVSDKAKAEDLLRQIRGGADFAGLASANSTEFKDRGGALGPVENGKPRPVAQVALPSEVGAAAFALTEGGVTDVVESGGKFYIVQVEDYLAPAVKPFEQAKADAQKTVAEQKKNRAVEEWFSGIEKNIKVEVTDPNWKTENPTVAAVAGQEIPYSAVVEQVVQNEQFTSLLGQVPAEQAGQLVNSLLKPQITDQLIQAYAAPQVAQNLKLALTGTRQEQAAGLVAYGGRDVEVTDAEVRAYYTQNRSQFETPASATVAEVSFPDQAKATAFRQSFAGGDPVQAAARAGGAVSERGEVSAGSGTLGEEVEAAVFGAENLKAAGQGRVSDVVKVGERYVVAHVTGLTPAVVLPLAEVRDQIREQVLATKRSEAGQKFLTDEVAKLKPENNLQAVLDAQEKRVAAAAPPPAPAGQTGGSEEDAAQGEGAAAEDAAAPADDAAGTDAQTEAPAEGETQTDTPAETGAPATE</sequence>
<evidence type="ECO:0000313" key="9">
    <source>
        <dbReference type="EMBL" id="MPY65214.1"/>
    </source>
</evidence>
<evidence type="ECO:0000256" key="2">
    <source>
        <dbReference type="ARBA" id="ARBA00013194"/>
    </source>
</evidence>
<dbReference type="InterPro" id="IPR050245">
    <property type="entry name" value="PrsA_foldase"/>
</dbReference>